<evidence type="ECO:0000259" key="4">
    <source>
        <dbReference type="Pfam" id="PF17802"/>
    </source>
</evidence>
<feature type="region of interest" description="Disordered" evidence="1">
    <location>
        <begin position="351"/>
        <end position="395"/>
    </location>
</feature>
<evidence type="ECO:0000256" key="2">
    <source>
        <dbReference type="SAM" id="Phobius"/>
    </source>
</evidence>
<evidence type="ECO:0000313" key="6">
    <source>
        <dbReference type="Proteomes" id="UP000182835"/>
    </source>
</evidence>
<dbReference type="Gene3D" id="2.60.40.10">
    <property type="entry name" value="Immunoglobulins"/>
    <property type="match status" value="2"/>
</dbReference>
<evidence type="ECO:0000259" key="3">
    <source>
        <dbReference type="Pfam" id="PF16555"/>
    </source>
</evidence>
<keyword evidence="2" id="KW-0472">Membrane</keyword>
<keyword evidence="2" id="KW-0812">Transmembrane</keyword>
<comment type="caution">
    <text evidence="5">The sequence shown here is derived from an EMBL/GenBank/DDBJ whole genome shotgun (WGS) entry which is preliminary data.</text>
</comment>
<dbReference type="EMBL" id="JXKG01000014">
    <property type="protein sequence ID" value="OJG14739.1"/>
    <property type="molecule type" value="Genomic_DNA"/>
</dbReference>
<organism evidence="5 6">
    <name type="scientific">Enterococcus canintestini</name>
    <dbReference type="NCBI Taxonomy" id="317010"/>
    <lineage>
        <taxon>Bacteria</taxon>
        <taxon>Bacillati</taxon>
        <taxon>Bacillota</taxon>
        <taxon>Bacilli</taxon>
        <taxon>Lactobacillales</taxon>
        <taxon>Enterococcaceae</taxon>
        <taxon>Enterococcus</taxon>
    </lineage>
</organism>
<keyword evidence="2" id="KW-1133">Transmembrane helix</keyword>
<dbReference type="AlphaFoldDB" id="A0A1L8R4Q3"/>
<dbReference type="Pfam" id="PF17802">
    <property type="entry name" value="SpaA"/>
    <property type="match status" value="1"/>
</dbReference>
<dbReference type="InterPro" id="IPR032364">
    <property type="entry name" value="GramPos_pilinD1_N"/>
</dbReference>
<proteinExistence type="predicted"/>
<dbReference type="OrthoDB" id="2326665at2"/>
<dbReference type="STRING" id="317010.RU96_GL000652"/>
<reference evidence="5 6" key="1">
    <citation type="submission" date="2014-12" db="EMBL/GenBank/DDBJ databases">
        <title>Draft genome sequences of 29 type strains of Enterococci.</title>
        <authorList>
            <person name="Zhong Z."/>
            <person name="Sun Z."/>
            <person name="Liu W."/>
            <person name="Zhang W."/>
            <person name="Zhang H."/>
        </authorList>
    </citation>
    <scope>NUCLEOTIDE SEQUENCE [LARGE SCALE GENOMIC DNA]</scope>
    <source>
        <strain evidence="5 6">DSM 21207</strain>
    </source>
</reference>
<gene>
    <name evidence="5" type="ORF">RU96_GL000652</name>
</gene>
<accession>A0A1L8R4Q3</accession>
<feature type="domain" description="SpaA-like prealbumin fold" evidence="4">
    <location>
        <begin position="221"/>
        <end position="318"/>
    </location>
</feature>
<dbReference type="InterPro" id="IPR013783">
    <property type="entry name" value="Ig-like_fold"/>
</dbReference>
<dbReference type="Pfam" id="PF16555">
    <property type="entry name" value="GramPos_pilinD1"/>
    <property type="match status" value="1"/>
</dbReference>
<dbReference type="InterPro" id="IPR041033">
    <property type="entry name" value="SpaA_PFL_dom_1"/>
</dbReference>
<dbReference type="Proteomes" id="UP000182835">
    <property type="component" value="Unassembled WGS sequence"/>
</dbReference>
<feature type="transmembrane region" description="Helical" evidence="2">
    <location>
        <begin position="399"/>
        <end position="418"/>
    </location>
</feature>
<protein>
    <submittedName>
        <fullName evidence="5">LPXTG-domain-containing protein cell wall anchor domain</fullName>
    </submittedName>
</protein>
<sequence>MMKNKKNGYRLLICLLATVFVAIFFFQGTKSFAQTTDEVTIILHNRLLRQADMAEFDPHQNDGTEAEKAADIYTKTTPLEGAYFDIYDITQLYLESKLDKNDFLDRMNEMSCQEAIAYLSNRQIKPLIQNYKATGKTDEQGVAQFQVPRYNEQLQSDAAYLIVETGVDPATGITVDLKRARPFALVLPLLDPVTQQEMTTIHLYPKNLNYLRSPYFYKIGKKIDGSEVPLQNVVFGLYRYNSKNEKEYLHKNPTTNVKNKWFMTNDPAKDENVARFVSDENGLVLLTEHYLPAGTYYFDELQGVAGFDVKQDAHAIKVVIPDSSSDEEGKLQPITVNGYIMSEDDDGNITEEARKKREPRVYNQEKTGTTNREEDSNKQTGLLTSKETPRGRLPRTGEILGQSFILLGVVLLLFSLILRHRKNKNQP</sequence>
<evidence type="ECO:0000256" key="1">
    <source>
        <dbReference type="SAM" id="MobiDB-lite"/>
    </source>
</evidence>
<feature type="domain" description="Gram-positive pilin subunit D1 N-terminal" evidence="3">
    <location>
        <begin position="37"/>
        <end position="207"/>
    </location>
</feature>
<dbReference type="RefSeq" id="WP_071865187.1">
    <property type="nucleotide sequence ID" value="NZ_JBHLVQ010000003.1"/>
</dbReference>
<name>A0A1L8R4Q3_9ENTE</name>
<evidence type="ECO:0000313" key="5">
    <source>
        <dbReference type="EMBL" id="OJG14739.1"/>
    </source>
</evidence>
<dbReference type="NCBIfam" id="TIGR01167">
    <property type="entry name" value="LPXTG_anchor"/>
    <property type="match status" value="1"/>
</dbReference>